<evidence type="ECO:0000256" key="2">
    <source>
        <dbReference type="SAM" id="MobiDB-lite"/>
    </source>
</evidence>
<dbReference type="InterPro" id="IPR004846">
    <property type="entry name" value="T2SS/T3SS_dom"/>
</dbReference>
<dbReference type="PANTHER" id="PTHR30332">
    <property type="entry name" value="PROBABLE GENERAL SECRETION PATHWAY PROTEIN D"/>
    <property type="match status" value="1"/>
</dbReference>
<feature type="domain" description="Type II/III secretion system secretin-like" evidence="3">
    <location>
        <begin position="278"/>
        <end position="443"/>
    </location>
</feature>
<dbReference type="InterPro" id="IPR032789">
    <property type="entry name" value="T2SS-T3SS_pil_N"/>
</dbReference>
<evidence type="ECO:0000259" key="4">
    <source>
        <dbReference type="Pfam" id="PF13629"/>
    </source>
</evidence>
<evidence type="ECO:0000313" key="6">
    <source>
        <dbReference type="Proteomes" id="UP000000245"/>
    </source>
</evidence>
<dbReference type="PRINTS" id="PR00811">
    <property type="entry name" value="BCTERIALGSPD"/>
</dbReference>
<comment type="similarity">
    <text evidence="1">Belongs to the bacterial secretin family.</text>
</comment>
<dbReference type="eggNOG" id="COG4964">
    <property type="taxonomic scope" value="Bacteria"/>
</dbReference>
<dbReference type="STRING" id="349163.Acry_0481"/>
<evidence type="ECO:0000256" key="1">
    <source>
        <dbReference type="RuleBase" id="RU004003"/>
    </source>
</evidence>
<dbReference type="InterPro" id="IPR001775">
    <property type="entry name" value="GspD/PilQ"/>
</dbReference>
<organism evidence="5 6">
    <name type="scientific">Acidiphilium cryptum (strain JF-5)</name>
    <dbReference type="NCBI Taxonomy" id="349163"/>
    <lineage>
        <taxon>Bacteria</taxon>
        <taxon>Pseudomonadati</taxon>
        <taxon>Pseudomonadota</taxon>
        <taxon>Alphaproteobacteria</taxon>
        <taxon>Acetobacterales</taxon>
        <taxon>Acidocellaceae</taxon>
        <taxon>Acidiphilium</taxon>
    </lineage>
</organism>
<feature type="domain" description="Pilus formation protein N-terminal" evidence="4">
    <location>
        <begin position="63"/>
        <end position="133"/>
    </location>
</feature>
<dbReference type="Pfam" id="PF13629">
    <property type="entry name" value="T2SS-T3SS_pil_N"/>
    <property type="match status" value="1"/>
</dbReference>
<name>A5FVS3_ACICJ</name>
<keyword evidence="6" id="KW-1185">Reference proteome</keyword>
<accession>A5FVS3</accession>
<dbReference type="HOGENOM" id="CLU_017952_2_0_5"/>
<dbReference type="Proteomes" id="UP000000245">
    <property type="component" value="Chromosome"/>
</dbReference>
<dbReference type="GO" id="GO:0009306">
    <property type="term" value="P:protein secretion"/>
    <property type="evidence" value="ECO:0007669"/>
    <property type="project" value="InterPro"/>
</dbReference>
<gene>
    <name evidence="5" type="ordered locus">Acry_0481</name>
</gene>
<dbReference type="Pfam" id="PF00263">
    <property type="entry name" value="Secretin"/>
    <property type="match status" value="1"/>
</dbReference>
<reference evidence="5 6" key="1">
    <citation type="submission" date="2007-05" db="EMBL/GenBank/DDBJ databases">
        <title>Complete sequence of chromosome of Acidiphilium cryptum JF-5.</title>
        <authorList>
            <consortium name="US DOE Joint Genome Institute"/>
            <person name="Copeland A."/>
            <person name="Lucas S."/>
            <person name="Lapidus A."/>
            <person name="Barry K."/>
            <person name="Detter J.C."/>
            <person name="Glavina del Rio T."/>
            <person name="Hammon N."/>
            <person name="Israni S."/>
            <person name="Dalin E."/>
            <person name="Tice H."/>
            <person name="Pitluck S."/>
            <person name="Sims D."/>
            <person name="Brettin T."/>
            <person name="Bruce D."/>
            <person name="Han C."/>
            <person name="Schmutz J."/>
            <person name="Larimer F."/>
            <person name="Land M."/>
            <person name="Hauser L."/>
            <person name="Kyrpides N."/>
            <person name="Kim E."/>
            <person name="Magnuson T."/>
            <person name="Richardson P."/>
        </authorList>
    </citation>
    <scope>NUCLEOTIDE SEQUENCE [LARGE SCALE GENOMIC DNA]</scope>
    <source>
        <strain evidence="5 6">JF-5</strain>
    </source>
</reference>
<evidence type="ECO:0000313" key="5">
    <source>
        <dbReference type="EMBL" id="ABQ29705.1"/>
    </source>
</evidence>
<dbReference type="EMBL" id="CP000697">
    <property type="protein sequence ID" value="ABQ29705.1"/>
    <property type="molecule type" value="Genomic_DNA"/>
</dbReference>
<sequence length="491" mass="50509">MLPSRAARPGMRRTGTAPTQSGTPSPRRLIPALLAAAFGAALVPAAASPARHATMRPAEAARARGLTIEQGSGRLITLKGSAANVFVADPGVVAVRPASAHTLFVFGTAPGFTTVAVTDAQGHAVATLHVAVTPKTYPAAAIRAGATRSAPGARLSISSAANGVVVRGNVPTPVQDYQIMQQAHLIAGTGAKVVNQTEVRLPQQVALKVRIAQMSRTITQQLGINWQSAGNGISVGKFLFGFSALDVLNGSSPATPAAGSYNAGLSVGGGAIDSVLDALNSDNLAHILAEPTLTALSGQSASFIDGGSFPVPVPGQNGQVTVQYKKFGVQLKFRPVVLDNGSIILHVQPTVSSPTTQNAFQIAVAGTSIVVPSLSTQSASTTVVIGSGQTLAIAGLLSNSSNQTDKSVPGLGDMPVLGAAFRDDNYNRQEQELVILVTPYLVKPVNNAGQLMTPDEGWSPPNQIQRIVLHRDSGGARREIVLPGQAGFILR</sequence>
<dbReference type="PANTHER" id="PTHR30332:SF17">
    <property type="entry name" value="TYPE IV PILIATION SYSTEM PROTEIN DR_0774-RELATED"/>
    <property type="match status" value="1"/>
</dbReference>
<dbReference type="AlphaFoldDB" id="A5FVS3"/>
<dbReference type="InterPro" id="IPR050810">
    <property type="entry name" value="Bact_Secretion_Sys_Channel"/>
</dbReference>
<feature type="region of interest" description="Disordered" evidence="2">
    <location>
        <begin position="1"/>
        <end position="26"/>
    </location>
</feature>
<evidence type="ECO:0000259" key="3">
    <source>
        <dbReference type="Pfam" id="PF00263"/>
    </source>
</evidence>
<dbReference type="GO" id="GO:0015627">
    <property type="term" value="C:type II protein secretion system complex"/>
    <property type="evidence" value="ECO:0007669"/>
    <property type="project" value="TreeGrafter"/>
</dbReference>
<dbReference type="KEGG" id="acr:Acry_0481"/>
<proteinExistence type="inferred from homology"/>
<protein>
    <submittedName>
        <fullName evidence="5">Type II and III secretion system protein</fullName>
    </submittedName>
</protein>